<keyword evidence="1" id="KW-0812">Transmembrane</keyword>
<reference evidence="3" key="1">
    <citation type="submission" date="2020-11" db="EMBL/GenBank/DDBJ databases">
        <title>Azospira inquinata sp. nov.</title>
        <authorList>
            <person name="Moe W.M."/>
            <person name="Mikes M.C."/>
        </authorList>
    </citation>
    <scope>NUCLEOTIDE SEQUENCE</scope>
    <source>
        <strain evidence="3">Azo-3</strain>
    </source>
</reference>
<dbReference type="Proteomes" id="UP000683428">
    <property type="component" value="Chromosome"/>
</dbReference>
<dbReference type="RefSeq" id="WP_216128614.1">
    <property type="nucleotide sequence ID" value="NZ_CP064782.1"/>
</dbReference>
<keyword evidence="1" id="KW-0472">Membrane</keyword>
<proteinExistence type="predicted"/>
<protein>
    <submittedName>
        <fullName evidence="3">DUF4212 domain-containing protein</fullName>
    </submittedName>
</protein>
<dbReference type="EMBL" id="CP064782">
    <property type="protein sequence ID" value="QWT48642.1"/>
    <property type="molecule type" value="Genomic_DNA"/>
</dbReference>
<evidence type="ECO:0000313" key="4">
    <source>
        <dbReference type="Proteomes" id="UP000683428"/>
    </source>
</evidence>
<sequence length="87" mass="9855">MTLSDGQKRHWRLNRRMTLAFLLVWFLVSFVASFFAADLNQWTLAGFPLGFYIGAQGAPLVFLLLVVVYARVMNRLDVSCQVQDGEG</sequence>
<name>A0A975SLQ7_9RHOO</name>
<feature type="transmembrane region" description="Helical" evidence="1">
    <location>
        <begin position="49"/>
        <end position="70"/>
    </location>
</feature>
<dbReference type="KEGG" id="aiq:Azoinq_12430"/>
<organism evidence="3 4">
    <name type="scientific">Azospira inquinata</name>
    <dbReference type="NCBI Taxonomy" id="2785627"/>
    <lineage>
        <taxon>Bacteria</taxon>
        <taxon>Pseudomonadati</taxon>
        <taxon>Pseudomonadota</taxon>
        <taxon>Betaproteobacteria</taxon>
        <taxon>Rhodocyclales</taxon>
        <taxon>Rhodocyclaceae</taxon>
        <taxon>Azospira</taxon>
    </lineage>
</organism>
<evidence type="ECO:0000313" key="3">
    <source>
        <dbReference type="EMBL" id="QWT48642.1"/>
    </source>
</evidence>
<accession>A0A975SLQ7</accession>
<keyword evidence="4" id="KW-1185">Reference proteome</keyword>
<dbReference type="InterPro" id="IPR019886">
    <property type="entry name" value="Na_symporter_ssu"/>
</dbReference>
<gene>
    <name evidence="3" type="ORF">Azoinq_12430</name>
</gene>
<dbReference type="AlphaFoldDB" id="A0A975SLQ7"/>
<feature type="transmembrane region" description="Helical" evidence="1">
    <location>
        <begin position="17"/>
        <end position="37"/>
    </location>
</feature>
<keyword evidence="1" id="KW-1133">Transmembrane helix</keyword>
<dbReference type="NCBIfam" id="TIGR03647">
    <property type="entry name" value="Na_symport_sm"/>
    <property type="match status" value="1"/>
</dbReference>
<feature type="domain" description="Sodium symporter small subunit" evidence="2">
    <location>
        <begin position="7"/>
        <end position="80"/>
    </location>
</feature>
<evidence type="ECO:0000256" key="1">
    <source>
        <dbReference type="SAM" id="Phobius"/>
    </source>
</evidence>
<dbReference type="Pfam" id="PF13937">
    <property type="entry name" value="DUF4212"/>
    <property type="match status" value="1"/>
</dbReference>
<evidence type="ECO:0000259" key="2">
    <source>
        <dbReference type="Pfam" id="PF13937"/>
    </source>
</evidence>